<dbReference type="CDD" id="cd19357">
    <property type="entry name" value="TenA_E_At3g16990-like"/>
    <property type="match status" value="1"/>
</dbReference>
<protein>
    <submittedName>
        <fullName evidence="1">Heme oxygenase-like protein</fullName>
    </submittedName>
</protein>
<dbReference type="AlphaFoldDB" id="A0A3N4L9C3"/>
<organism evidence="1 2">
    <name type="scientific">Morchella conica CCBAS932</name>
    <dbReference type="NCBI Taxonomy" id="1392247"/>
    <lineage>
        <taxon>Eukaryota</taxon>
        <taxon>Fungi</taxon>
        <taxon>Dikarya</taxon>
        <taxon>Ascomycota</taxon>
        <taxon>Pezizomycotina</taxon>
        <taxon>Pezizomycetes</taxon>
        <taxon>Pezizales</taxon>
        <taxon>Morchellaceae</taxon>
        <taxon>Morchella</taxon>
    </lineage>
</organism>
<dbReference type="OrthoDB" id="37730at2759"/>
<reference evidence="1 2" key="1">
    <citation type="journal article" date="2018" name="Nat. Ecol. Evol.">
        <title>Pezizomycetes genomes reveal the molecular basis of ectomycorrhizal truffle lifestyle.</title>
        <authorList>
            <person name="Murat C."/>
            <person name="Payen T."/>
            <person name="Noel B."/>
            <person name="Kuo A."/>
            <person name="Morin E."/>
            <person name="Chen J."/>
            <person name="Kohler A."/>
            <person name="Krizsan K."/>
            <person name="Balestrini R."/>
            <person name="Da Silva C."/>
            <person name="Montanini B."/>
            <person name="Hainaut M."/>
            <person name="Levati E."/>
            <person name="Barry K.W."/>
            <person name="Belfiori B."/>
            <person name="Cichocki N."/>
            <person name="Clum A."/>
            <person name="Dockter R.B."/>
            <person name="Fauchery L."/>
            <person name="Guy J."/>
            <person name="Iotti M."/>
            <person name="Le Tacon F."/>
            <person name="Lindquist E.A."/>
            <person name="Lipzen A."/>
            <person name="Malagnac F."/>
            <person name="Mello A."/>
            <person name="Molinier V."/>
            <person name="Miyauchi S."/>
            <person name="Poulain J."/>
            <person name="Riccioni C."/>
            <person name="Rubini A."/>
            <person name="Sitrit Y."/>
            <person name="Splivallo R."/>
            <person name="Traeger S."/>
            <person name="Wang M."/>
            <person name="Zifcakova L."/>
            <person name="Wipf D."/>
            <person name="Zambonelli A."/>
            <person name="Paolocci F."/>
            <person name="Nowrousian M."/>
            <person name="Ottonello S."/>
            <person name="Baldrian P."/>
            <person name="Spatafora J.W."/>
            <person name="Henrissat B."/>
            <person name="Nagy L.G."/>
            <person name="Aury J.M."/>
            <person name="Wincker P."/>
            <person name="Grigoriev I.V."/>
            <person name="Bonfante P."/>
            <person name="Martin F.M."/>
        </authorList>
    </citation>
    <scope>NUCLEOTIDE SEQUENCE [LARGE SCALE GENOMIC DNA]</scope>
    <source>
        <strain evidence="1 2">CCBAS932</strain>
    </source>
</reference>
<sequence>MSASSLTEAWSLDLTPATTSAPFITLLSSACLPAANFNTWLRNDYIYVHAGTHFLAHLICSLPPTTKLHPLLIAGYITLLSELSLFRSKAAARGVALPALPAPHPDPGVEAARDPMEVLAELTPTAAEGCAVYMRFLMELCVEGGAHWMTLLAVLSICEKVYLDAMITVRESEAFKSGALDENVRGFVEWWSSKEFSEYVGVLEAEAAAVRGGEGWREDEARAAVERAIVLEVGFWAIATEGLEGQ</sequence>
<dbReference type="InParanoid" id="A0A3N4L9C3"/>
<dbReference type="Gene3D" id="1.20.910.10">
    <property type="entry name" value="Heme oxygenase-like"/>
    <property type="match status" value="1"/>
</dbReference>
<dbReference type="Proteomes" id="UP000277580">
    <property type="component" value="Unassembled WGS sequence"/>
</dbReference>
<name>A0A3N4L9C3_9PEZI</name>
<evidence type="ECO:0000313" key="1">
    <source>
        <dbReference type="EMBL" id="RPB14605.1"/>
    </source>
</evidence>
<dbReference type="SUPFAM" id="SSF48613">
    <property type="entry name" value="Heme oxygenase-like"/>
    <property type="match status" value="1"/>
</dbReference>
<dbReference type="EMBL" id="ML119117">
    <property type="protein sequence ID" value="RPB14605.1"/>
    <property type="molecule type" value="Genomic_DNA"/>
</dbReference>
<dbReference type="STRING" id="1392247.A0A3N4L9C3"/>
<gene>
    <name evidence="1" type="ORF">P167DRAFT_534024</name>
</gene>
<proteinExistence type="predicted"/>
<dbReference type="InterPro" id="IPR016084">
    <property type="entry name" value="Haem_Oase-like_multi-hlx"/>
</dbReference>
<accession>A0A3N4L9C3</accession>
<evidence type="ECO:0000313" key="2">
    <source>
        <dbReference type="Proteomes" id="UP000277580"/>
    </source>
</evidence>
<keyword evidence="2" id="KW-1185">Reference proteome</keyword>